<keyword evidence="2" id="KW-1185">Reference proteome</keyword>
<evidence type="ECO:0000313" key="2">
    <source>
        <dbReference type="Proteomes" id="UP000183567"/>
    </source>
</evidence>
<proteinExistence type="predicted"/>
<dbReference type="STRING" id="180088.A0A1J8QKT0"/>
<evidence type="ECO:0000313" key="1">
    <source>
        <dbReference type="EMBL" id="OJA12388.1"/>
    </source>
</evidence>
<sequence length="129" mass="14832">MSKDDEYMLYVPASHKAISSFIDTTGAGPNPLALQWDMATTHNSEWNKEVIDLLCSQYTTMQERNKWAFRSQQSIQHDITQKFSQCCKSWRKAQPHILDDGTCETMQQVGDHLVDQMNECQEHSTNHPG</sequence>
<accession>A0A1J8QKT0</accession>
<dbReference type="AlphaFoldDB" id="A0A1J8QKT0"/>
<organism evidence="1 2">
    <name type="scientific">Rhizopogon vesiculosus</name>
    <dbReference type="NCBI Taxonomy" id="180088"/>
    <lineage>
        <taxon>Eukaryota</taxon>
        <taxon>Fungi</taxon>
        <taxon>Dikarya</taxon>
        <taxon>Basidiomycota</taxon>
        <taxon>Agaricomycotina</taxon>
        <taxon>Agaricomycetes</taxon>
        <taxon>Agaricomycetidae</taxon>
        <taxon>Boletales</taxon>
        <taxon>Suillineae</taxon>
        <taxon>Rhizopogonaceae</taxon>
        <taxon>Rhizopogon</taxon>
    </lineage>
</organism>
<dbReference type="OrthoDB" id="2673516at2759"/>
<reference evidence="1 2" key="1">
    <citation type="submission" date="2016-03" db="EMBL/GenBank/DDBJ databases">
        <title>Comparative genomics of the ectomycorrhizal sister species Rhizopogon vinicolor and Rhizopogon vesiculosus (Basidiomycota: Boletales) reveals a divergence of the mating type B locus.</title>
        <authorList>
            <person name="Mujic A.B."/>
            <person name="Kuo A."/>
            <person name="Tritt A."/>
            <person name="Lipzen A."/>
            <person name="Chen C."/>
            <person name="Johnson J."/>
            <person name="Sharma A."/>
            <person name="Barry K."/>
            <person name="Grigoriev I.V."/>
            <person name="Spatafora J.W."/>
        </authorList>
    </citation>
    <scope>NUCLEOTIDE SEQUENCE [LARGE SCALE GENOMIC DNA]</scope>
    <source>
        <strain evidence="1 2">AM-OR11-056</strain>
    </source>
</reference>
<name>A0A1J8QKT0_9AGAM</name>
<dbReference type="Proteomes" id="UP000183567">
    <property type="component" value="Unassembled WGS sequence"/>
</dbReference>
<comment type="caution">
    <text evidence="1">The sequence shown here is derived from an EMBL/GenBank/DDBJ whole genome shotgun (WGS) entry which is preliminary data.</text>
</comment>
<gene>
    <name evidence="1" type="ORF">AZE42_11777</name>
</gene>
<dbReference type="EMBL" id="LVVM01004681">
    <property type="protein sequence ID" value="OJA12388.1"/>
    <property type="molecule type" value="Genomic_DNA"/>
</dbReference>
<protein>
    <submittedName>
        <fullName evidence="1">Uncharacterized protein</fullName>
    </submittedName>
</protein>